<keyword evidence="3" id="KW-1185">Reference proteome</keyword>
<dbReference type="PANTHER" id="PTHR10046">
    <property type="entry name" value="ATP DEPENDENT LON PROTEASE FAMILY MEMBER"/>
    <property type="match status" value="1"/>
</dbReference>
<evidence type="ECO:0000313" key="3">
    <source>
        <dbReference type="Proteomes" id="UP000245202"/>
    </source>
</evidence>
<dbReference type="InterPro" id="IPR020568">
    <property type="entry name" value="Ribosomal_Su5_D2-typ_SF"/>
</dbReference>
<comment type="caution">
    <text evidence="2">The sequence shown here is derived from an EMBL/GenBank/DDBJ whole genome shotgun (WGS) entry which is preliminary data.</text>
</comment>
<sequence length="250" mass="26337">MLAGGATALAMWLLLYAPSPYVVYEPGIAVPVESMVVLESTNSDEGASGEGDFVLTAVRLTAPNIWGVIKAGVDRNMDVRWKRQVFGGKTKNEYVDRLNDIMSGSQNTALQAAYNYSKIKYRVENGSVIPEQTADAITIKANEIGGPSAGLVFALQAIELLEQEDLSRGLKIAATGTIDAAGNVGAIGGVKQKTVSVTGYGADLFIVPKGNEKEARRTAKRLNGDTVIVGVSSLAEAVQAISAFAVERTG</sequence>
<gene>
    <name evidence="2" type="ORF">PAT3040_04205</name>
</gene>
<proteinExistence type="predicted"/>
<dbReference type="GO" id="GO:0005524">
    <property type="term" value="F:ATP binding"/>
    <property type="evidence" value="ECO:0007669"/>
    <property type="project" value="InterPro"/>
</dbReference>
<dbReference type="InterPro" id="IPR014721">
    <property type="entry name" value="Ribsml_uS5_D2-typ_fold_subgr"/>
</dbReference>
<dbReference type="Pfam" id="PF05362">
    <property type="entry name" value="Lon_C"/>
    <property type="match status" value="1"/>
</dbReference>
<accession>A0A2R5ES83</accession>
<protein>
    <recommendedName>
        <fullName evidence="1">Lon proteolytic domain-containing protein</fullName>
    </recommendedName>
</protein>
<dbReference type="Proteomes" id="UP000245202">
    <property type="component" value="Unassembled WGS sequence"/>
</dbReference>
<dbReference type="GO" id="GO:0004176">
    <property type="term" value="F:ATP-dependent peptidase activity"/>
    <property type="evidence" value="ECO:0007669"/>
    <property type="project" value="InterPro"/>
</dbReference>
<dbReference type="InterPro" id="IPR027065">
    <property type="entry name" value="Lon_Prtase"/>
</dbReference>
<dbReference type="EMBL" id="BDQX01000243">
    <property type="protein sequence ID" value="GBG09552.1"/>
    <property type="molecule type" value="Genomic_DNA"/>
</dbReference>
<dbReference type="SUPFAM" id="SSF54211">
    <property type="entry name" value="Ribosomal protein S5 domain 2-like"/>
    <property type="match status" value="1"/>
</dbReference>
<dbReference type="GO" id="GO:0030163">
    <property type="term" value="P:protein catabolic process"/>
    <property type="evidence" value="ECO:0007669"/>
    <property type="project" value="InterPro"/>
</dbReference>
<evidence type="ECO:0000313" key="2">
    <source>
        <dbReference type="EMBL" id="GBG09552.1"/>
    </source>
</evidence>
<dbReference type="AlphaFoldDB" id="A0A2R5ES83"/>
<name>A0A2R5ES83_9BACL</name>
<dbReference type="Gene3D" id="3.30.230.10">
    <property type="match status" value="1"/>
</dbReference>
<dbReference type="GO" id="GO:0004252">
    <property type="term" value="F:serine-type endopeptidase activity"/>
    <property type="evidence" value="ECO:0007669"/>
    <property type="project" value="InterPro"/>
</dbReference>
<evidence type="ECO:0000259" key="1">
    <source>
        <dbReference type="Pfam" id="PF05362"/>
    </source>
</evidence>
<reference evidence="2 3" key="1">
    <citation type="submission" date="2017-08" db="EMBL/GenBank/DDBJ databases">
        <title>Substantial Increase in Enzyme Production by Combined Drug-Resistance Mutations in Paenibacillus agaridevorans.</title>
        <authorList>
            <person name="Tanaka Y."/>
            <person name="Funane K."/>
            <person name="Hosaka T."/>
            <person name="Shiwa Y."/>
            <person name="Fujita N."/>
            <person name="Miyazaki T."/>
            <person name="Yoshikawa H."/>
            <person name="Murakami K."/>
            <person name="Kasahara K."/>
            <person name="Inaoka T."/>
            <person name="Hiraga Y."/>
            <person name="Ochi K."/>
        </authorList>
    </citation>
    <scope>NUCLEOTIDE SEQUENCE [LARGE SCALE GENOMIC DNA]</scope>
    <source>
        <strain evidence="2 3">T-3040</strain>
    </source>
</reference>
<dbReference type="GO" id="GO:0006508">
    <property type="term" value="P:proteolysis"/>
    <property type="evidence" value="ECO:0007669"/>
    <property type="project" value="InterPro"/>
</dbReference>
<organism evidence="2 3">
    <name type="scientific">Paenibacillus agaridevorans</name>
    <dbReference type="NCBI Taxonomy" id="171404"/>
    <lineage>
        <taxon>Bacteria</taxon>
        <taxon>Bacillati</taxon>
        <taxon>Bacillota</taxon>
        <taxon>Bacilli</taxon>
        <taxon>Bacillales</taxon>
        <taxon>Paenibacillaceae</taxon>
        <taxon>Paenibacillus</taxon>
    </lineage>
</organism>
<dbReference type="InterPro" id="IPR008269">
    <property type="entry name" value="Lon_proteolytic"/>
</dbReference>
<feature type="domain" description="Lon proteolytic" evidence="1">
    <location>
        <begin position="86"/>
        <end position="239"/>
    </location>
</feature>